<keyword evidence="3" id="KW-0238">DNA-binding</keyword>
<reference evidence="3 4" key="1">
    <citation type="submission" date="2016-11" db="EMBL/GenBank/DDBJ databases">
        <authorList>
            <person name="Jaros S."/>
            <person name="Januszkiewicz K."/>
            <person name="Wedrychowicz H."/>
        </authorList>
    </citation>
    <scope>NUCLEOTIDE SEQUENCE [LARGE SCALE GENOMIC DNA]</scope>
    <source>
        <strain evidence="3 4">DSM 45627</strain>
    </source>
</reference>
<dbReference type="InterPro" id="IPR001347">
    <property type="entry name" value="SIS_dom"/>
</dbReference>
<proteinExistence type="predicted"/>
<feature type="region of interest" description="Disordered" evidence="1">
    <location>
        <begin position="131"/>
        <end position="152"/>
    </location>
</feature>
<evidence type="ECO:0000313" key="4">
    <source>
        <dbReference type="Proteomes" id="UP000186132"/>
    </source>
</evidence>
<dbReference type="STRING" id="1206085.SAMN05443575_2975"/>
<dbReference type="GO" id="GO:0097367">
    <property type="term" value="F:carbohydrate derivative binding"/>
    <property type="evidence" value="ECO:0007669"/>
    <property type="project" value="InterPro"/>
</dbReference>
<dbReference type="Pfam" id="PF01380">
    <property type="entry name" value="SIS"/>
    <property type="match status" value="1"/>
</dbReference>
<dbReference type="Gene3D" id="3.40.50.10490">
    <property type="entry name" value="Glucose-6-phosphate isomerase like protein, domain 1"/>
    <property type="match status" value="1"/>
</dbReference>
<dbReference type="EMBL" id="FQVU01000004">
    <property type="protein sequence ID" value="SHG96689.1"/>
    <property type="molecule type" value="Genomic_DNA"/>
</dbReference>
<organism evidence="3 4">
    <name type="scientific">Jatrophihabitans endophyticus</name>
    <dbReference type="NCBI Taxonomy" id="1206085"/>
    <lineage>
        <taxon>Bacteria</taxon>
        <taxon>Bacillati</taxon>
        <taxon>Actinomycetota</taxon>
        <taxon>Actinomycetes</taxon>
        <taxon>Jatrophihabitantales</taxon>
        <taxon>Jatrophihabitantaceae</taxon>
        <taxon>Jatrophihabitans</taxon>
    </lineage>
</organism>
<dbReference type="AlphaFoldDB" id="A0A1M5P5J2"/>
<name>A0A1M5P5J2_9ACTN</name>
<gene>
    <name evidence="3" type="ORF">SAMN05443575_2975</name>
</gene>
<keyword evidence="4" id="KW-1185">Reference proteome</keyword>
<protein>
    <submittedName>
        <fullName evidence="3">DNA-binding transcriptional regulator, MurR/RpiR family, contains HTH and SIS domains</fullName>
    </submittedName>
</protein>
<evidence type="ECO:0000313" key="3">
    <source>
        <dbReference type="EMBL" id="SHG96689.1"/>
    </source>
</evidence>
<accession>A0A1M5P5J2</accession>
<feature type="domain" description="SIS" evidence="2">
    <location>
        <begin position="216"/>
        <end position="292"/>
    </location>
</feature>
<dbReference type="SUPFAM" id="SSF53697">
    <property type="entry name" value="SIS domain"/>
    <property type="match status" value="1"/>
</dbReference>
<dbReference type="Proteomes" id="UP000186132">
    <property type="component" value="Unassembled WGS sequence"/>
</dbReference>
<dbReference type="InterPro" id="IPR046348">
    <property type="entry name" value="SIS_dom_sf"/>
</dbReference>
<evidence type="ECO:0000259" key="2">
    <source>
        <dbReference type="Pfam" id="PF01380"/>
    </source>
</evidence>
<dbReference type="GO" id="GO:1901135">
    <property type="term" value="P:carbohydrate derivative metabolic process"/>
    <property type="evidence" value="ECO:0007669"/>
    <property type="project" value="InterPro"/>
</dbReference>
<dbReference type="GO" id="GO:0003677">
    <property type="term" value="F:DNA binding"/>
    <property type="evidence" value="ECO:0007669"/>
    <property type="project" value="UniProtKB-KW"/>
</dbReference>
<sequence length="341" mass="35819">MRVCANGNLRKRNRYDIFTGVESGLDLEGEIGIVAPDRTIATAPAGPGTAAPAVPVYEPSPALTLLRGAAALLGDPADRLVDEIARDYPRSLARRPAQLVRAAKVAPDTLAELVRAAGFVDLDAVRAHAGRERSVPRPRRAVAGPRRDAPADRTDLGLAMRREQAAVAASFDAVRSSGSLELAAGAILGSRRRWVFGDLRSRGFAQLFAGEVMAALGQVVLVDPTAAGVLAAVGDAQRRDSLTVFTFRRHSRLSVRLVAQFAARGTPVVAVTDDEHGAVADDATHVLRVADHDGGHSPTAAVAVAHALATLVAAGAKGAARRAEQERAVAADLRWYEEDPA</sequence>
<evidence type="ECO:0000256" key="1">
    <source>
        <dbReference type="SAM" id="MobiDB-lite"/>
    </source>
</evidence>